<gene>
    <name evidence="1" type="ORF">Tci_842187</name>
</gene>
<accession>A0A699QJ59</accession>
<dbReference type="EMBL" id="BKCJ011028003">
    <property type="protein sequence ID" value="GFC70217.1"/>
    <property type="molecule type" value="Genomic_DNA"/>
</dbReference>
<sequence length="67" mass="7441">MDIFAFTHTPNPTKVRVVEREQNKDKPRVLHTTVGHTVPLLAVAPDRANSELEASVERLFDEDGSGT</sequence>
<organism evidence="1">
    <name type="scientific">Tanacetum cinerariifolium</name>
    <name type="common">Dalmatian daisy</name>
    <name type="synonym">Chrysanthemum cinerariifolium</name>
    <dbReference type="NCBI Taxonomy" id="118510"/>
    <lineage>
        <taxon>Eukaryota</taxon>
        <taxon>Viridiplantae</taxon>
        <taxon>Streptophyta</taxon>
        <taxon>Embryophyta</taxon>
        <taxon>Tracheophyta</taxon>
        <taxon>Spermatophyta</taxon>
        <taxon>Magnoliopsida</taxon>
        <taxon>eudicotyledons</taxon>
        <taxon>Gunneridae</taxon>
        <taxon>Pentapetalae</taxon>
        <taxon>asterids</taxon>
        <taxon>campanulids</taxon>
        <taxon>Asterales</taxon>
        <taxon>Asteraceae</taxon>
        <taxon>Asteroideae</taxon>
        <taxon>Anthemideae</taxon>
        <taxon>Anthemidinae</taxon>
        <taxon>Tanacetum</taxon>
    </lineage>
</organism>
<proteinExistence type="predicted"/>
<comment type="caution">
    <text evidence="1">The sequence shown here is derived from an EMBL/GenBank/DDBJ whole genome shotgun (WGS) entry which is preliminary data.</text>
</comment>
<reference evidence="1" key="1">
    <citation type="journal article" date="2019" name="Sci. Rep.">
        <title>Draft genome of Tanacetum cinerariifolium, the natural source of mosquito coil.</title>
        <authorList>
            <person name="Yamashiro T."/>
            <person name="Shiraishi A."/>
            <person name="Satake H."/>
            <person name="Nakayama K."/>
        </authorList>
    </citation>
    <scope>NUCLEOTIDE SEQUENCE</scope>
</reference>
<protein>
    <submittedName>
        <fullName evidence="1">Uncharacterized protein</fullName>
    </submittedName>
</protein>
<dbReference type="AlphaFoldDB" id="A0A699QJ59"/>
<name>A0A699QJ59_TANCI</name>
<evidence type="ECO:0000313" key="1">
    <source>
        <dbReference type="EMBL" id="GFC70217.1"/>
    </source>
</evidence>